<reference evidence="1" key="1">
    <citation type="submission" date="2019-05" db="EMBL/GenBank/DDBJ databases">
        <authorList>
            <consortium name="Pathogen Informatics"/>
        </authorList>
    </citation>
    <scope>NUCLEOTIDE SEQUENCE [LARGE SCALE GENOMIC DNA]</scope>
    <source>
        <strain evidence="1">NCTC12965</strain>
    </source>
</reference>
<name>A0A4U9W5B6_SERFO</name>
<dbReference type="InterPro" id="IPR051459">
    <property type="entry name" value="Cytochrome_c-type_DH"/>
</dbReference>
<proteinExistence type="predicted"/>
<dbReference type="Gene3D" id="1.10.760.10">
    <property type="entry name" value="Cytochrome c-like domain"/>
    <property type="match status" value="1"/>
</dbReference>
<dbReference type="AlphaFoldDB" id="A0A4U9W5B6"/>
<dbReference type="PANTHER" id="PTHR35008">
    <property type="entry name" value="BLL4482 PROTEIN-RELATED"/>
    <property type="match status" value="1"/>
</dbReference>
<sequence>MAHNPALLAEDPASVISIILNGSRTPMTIEAPTGLTMPDFGWRLSDQQVAQIATFVRTSWGNNAAPVTADQVKEIRENSAAKPSQQ</sequence>
<dbReference type="EMBL" id="CABEEZ010000130">
    <property type="protein sequence ID" value="VTR53945.1"/>
    <property type="molecule type" value="Genomic_DNA"/>
</dbReference>
<organism evidence="1">
    <name type="scientific">Serratia fonticola</name>
    <dbReference type="NCBI Taxonomy" id="47917"/>
    <lineage>
        <taxon>Bacteria</taxon>
        <taxon>Pseudomonadati</taxon>
        <taxon>Pseudomonadota</taxon>
        <taxon>Gammaproteobacteria</taxon>
        <taxon>Enterobacterales</taxon>
        <taxon>Yersiniaceae</taxon>
        <taxon>Serratia</taxon>
    </lineage>
</organism>
<evidence type="ECO:0000313" key="1">
    <source>
        <dbReference type="EMBL" id="VTR53945.1"/>
    </source>
</evidence>
<dbReference type="EC" id="1.1.99.3" evidence="1"/>
<gene>
    <name evidence="1" type="ORF">NCTC12965_06644</name>
</gene>
<dbReference type="GO" id="GO:0009055">
    <property type="term" value="F:electron transfer activity"/>
    <property type="evidence" value="ECO:0007669"/>
    <property type="project" value="InterPro"/>
</dbReference>
<dbReference type="InterPro" id="IPR036909">
    <property type="entry name" value="Cyt_c-like_dom_sf"/>
</dbReference>
<accession>A0A4U9W5B6</accession>
<protein>
    <submittedName>
        <fullName evidence="1">Gluconate 2-dehydrogenase cytochrome c subunit</fullName>
        <ecNumber evidence="1">1.1.99.3</ecNumber>
    </submittedName>
</protein>
<keyword evidence="1" id="KW-0560">Oxidoreductase</keyword>
<dbReference type="GO" id="GO:0033717">
    <property type="term" value="F:gluconate 2-dehydrogenase (acceptor) activity"/>
    <property type="evidence" value="ECO:0007669"/>
    <property type="project" value="UniProtKB-EC"/>
</dbReference>
<dbReference type="SUPFAM" id="SSF46626">
    <property type="entry name" value="Cytochrome c"/>
    <property type="match status" value="1"/>
</dbReference>
<dbReference type="GO" id="GO:0020037">
    <property type="term" value="F:heme binding"/>
    <property type="evidence" value="ECO:0007669"/>
    <property type="project" value="InterPro"/>
</dbReference>
<dbReference type="PANTHER" id="PTHR35008:SF8">
    <property type="entry name" value="ALCOHOL DEHYDROGENASE CYTOCHROME C SUBUNIT"/>
    <property type="match status" value="1"/>
</dbReference>